<proteinExistence type="predicted"/>
<evidence type="ECO:0000256" key="1">
    <source>
        <dbReference type="SAM" id="MobiDB-lite"/>
    </source>
</evidence>
<dbReference type="Proteomes" id="UP001500320">
    <property type="component" value="Unassembled WGS sequence"/>
</dbReference>
<feature type="region of interest" description="Disordered" evidence="1">
    <location>
        <begin position="1"/>
        <end position="68"/>
    </location>
</feature>
<comment type="caution">
    <text evidence="2">The sequence shown here is derived from an EMBL/GenBank/DDBJ whole genome shotgun (WGS) entry which is preliminary data.</text>
</comment>
<evidence type="ECO:0000313" key="2">
    <source>
        <dbReference type="EMBL" id="GAA3152861.1"/>
    </source>
</evidence>
<dbReference type="RefSeq" id="WP_344863491.1">
    <property type="nucleotide sequence ID" value="NZ_BAAAUT010000045.1"/>
</dbReference>
<feature type="compositionally biased region" description="Basic and acidic residues" evidence="1">
    <location>
        <begin position="9"/>
        <end position="36"/>
    </location>
</feature>
<accession>A0ABP6NMG3</accession>
<dbReference type="EMBL" id="BAAAUT010000045">
    <property type="protein sequence ID" value="GAA3152861.1"/>
    <property type="molecule type" value="Genomic_DNA"/>
</dbReference>
<organism evidence="2 3">
    <name type="scientific">Planomonospora alba</name>
    <dbReference type="NCBI Taxonomy" id="161354"/>
    <lineage>
        <taxon>Bacteria</taxon>
        <taxon>Bacillati</taxon>
        <taxon>Actinomycetota</taxon>
        <taxon>Actinomycetes</taxon>
        <taxon>Streptosporangiales</taxon>
        <taxon>Streptosporangiaceae</taxon>
        <taxon>Planomonospora</taxon>
    </lineage>
</organism>
<reference evidence="3" key="1">
    <citation type="journal article" date="2019" name="Int. J. Syst. Evol. Microbiol.">
        <title>The Global Catalogue of Microorganisms (GCM) 10K type strain sequencing project: providing services to taxonomists for standard genome sequencing and annotation.</title>
        <authorList>
            <consortium name="The Broad Institute Genomics Platform"/>
            <consortium name="The Broad Institute Genome Sequencing Center for Infectious Disease"/>
            <person name="Wu L."/>
            <person name="Ma J."/>
        </authorList>
    </citation>
    <scope>NUCLEOTIDE SEQUENCE [LARGE SCALE GENOMIC DNA]</scope>
    <source>
        <strain evidence="3">JCM 9373</strain>
    </source>
</reference>
<gene>
    <name evidence="2" type="ORF">GCM10010466_49790</name>
</gene>
<keyword evidence="3" id="KW-1185">Reference proteome</keyword>
<protein>
    <recommendedName>
        <fullName evidence="4">Plasmid stabilization protein</fullName>
    </recommendedName>
</protein>
<sequence length="68" mass="7730">MPRPGSHAYDTKRARLRGDMEKEHGLSERELEEHVQEALQSDPGNRPRKTGGDRAEGPQSERPPRGER</sequence>
<evidence type="ECO:0000313" key="3">
    <source>
        <dbReference type="Proteomes" id="UP001500320"/>
    </source>
</evidence>
<evidence type="ECO:0008006" key="4">
    <source>
        <dbReference type="Google" id="ProtNLM"/>
    </source>
</evidence>
<name>A0ABP6NMG3_9ACTN</name>